<dbReference type="KEGG" id="clt:CM240_0310"/>
<accession>W6RZP0</accession>
<protein>
    <submittedName>
        <fullName evidence="1">Uncharacterized protein</fullName>
    </submittedName>
</protein>
<dbReference type="EMBL" id="HG917868">
    <property type="protein sequence ID" value="CDM67477.1"/>
    <property type="molecule type" value="Genomic_DNA"/>
</dbReference>
<name>W6RZP0_9CLOT</name>
<gene>
    <name evidence="1" type="ORF">CM240_0310</name>
</gene>
<evidence type="ECO:0000313" key="2">
    <source>
        <dbReference type="Proteomes" id="UP000019426"/>
    </source>
</evidence>
<dbReference type="HOGENOM" id="CLU_3395834_0_0_9"/>
<evidence type="ECO:0000313" key="1">
    <source>
        <dbReference type="EMBL" id="CDM67477.1"/>
    </source>
</evidence>
<dbReference type="AlphaFoldDB" id="W6RZP0"/>
<proteinExistence type="predicted"/>
<keyword evidence="2" id="KW-1185">Reference proteome</keyword>
<sequence length="31" mass="3655">MTAIKTPNKYENQWGILKNSGDYIKEIKSRK</sequence>
<reference evidence="1 2" key="1">
    <citation type="submission" date="2013-11" db="EMBL/GenBank/DDBJ databases">
        <title>Complete genome sequence of Clostridum sp. M2/40.</title>
        <authorList>
            <person name="Wibberg D."/>
            <person name="Puehler A."/>
            <person name="Schlueter A."/>
        </authorList>
    </citation>
    <scope>NUCLEOTIDE SEQUENCE [LARGE SCALE GENOMIC DNA]</scope>
    <source>
        <strain evidence="2">M2/40</strain>
    </source>
</reference>
<organism evidence="1 2">
    <name type="scientific">Clostridium bornimense</name>
    <dbReference type="NCBI Taxonomy" id="1216932"/>
    <lineage>
        <taxon>Bacteria</taxon>
        <taxon>Bacillati</taxon>
        <taxon>Bacillota</taxon>
        <taxon>Clostridia</taxon>
        <taxon>Eubacteriales</taxon>
        <taxon>Clostridiaceae</taxon>
        <taxon>Clostridium</taxon>
    </lineage>
</organism>
<dbReference type="STRING" id="1216932.CM240_0310"/>
<dbReference type="Proteomes" id="UP000019426">
    <property type="component" value="Chromosome M2/40_rep1"/>
</dbReference>